<dbReference type="RefSeq" id="WP_059032809.1">
    <property type="nucleotide sequence ID" value="NZ_DF977001.1"/>
</dbReference>
<dbReference type="InterPro" id="IPR028896">
    <property type="entry name" value="GcvT/YgfZ/DmdA"/>
</dbReference>
<evidence type="ECO:0000313" key="12">
    <source>
        <dbReference type="Proteomes" id="UP000062160"/>
    </source>
</evidence>
<dbReference type="InterPro" id="IPR029043">
    <property type="entry name" value="GcvT/YgfZ_C"/>
</dbReference>
<comment type="similarity">
    <text evidence="1 7">Belongs to the GcvT family.</text>
</comment>
<dbReference type="Gene3D" id="3.30.70.1400">
    <property type="entry name" value="Aminomethyltransferase beta-barrel domains"/>
    <property type="match status" value="1"/>
</dbReference>
<evidence type="ECO:0000256" key="5">
    <source>
        <dbReference type="ARBA" id="ARBA00031395"/>
    </source>
</evidence>
<dbReference type="Proteomes" id="UP000062160">
    <property type="component" value="Unassembled WGS sequence"/>
</dbReference>
<protein>
    <recommendedName>
        <fullName evidence="2 7">Aminomethyltransferase</fullName>
        <ecNumber evidence="2 7">2.1.2.10</ecNumber>
    </recommendedName>
    <alternativeName>
        <fullName evidence="5 7">Glycine cleavage system T protein</fullName>
    </alternativeName>
</protein>
<dbReference type="NCBIfam" id="TIGR00528">
    <property type="entry name" value="gcvT"/>
    <property type="match status" value="1"/>
</dbReference>
<dbReference type="GO" id="GO:0008483">
    <property type="term" value="F:transaminase activity"/>
    <property type="evidence" value="ECO:0007669"/>
    <property type="project" value="UniProtKB-KW"/>
</dbReference>
<dbReference type="GO" id="GO:0004047">
    <property type="term" value="F:aminomethyltransferase activity"/>
    <property type="evidence" value="ECO:0007669"/>
    <property type="project" value="UniProtKB-UniRule"/>
</dbReference>
<dbReference type="GO" id="GO:0032259">
    <property type="term" value="P:methylation"/>
    <property type="evidence" value="ECO:0007669"/>
    <property type="project" value="UniProtKB-KW"/>
</dbReference>
<dbReference type="SUPFAM" id="SSF101790">
    <property type="entry name" value="Aminomethyltransferase beta-barrel domain"/>
    <property type="match status" value="1"/>
</dbReference>
<dbReference type="Gene3D" id="2.40.30.110">
    <property type="entry name" value="Aminomethyltransferase beta-barrel domains"/>
    <property type="match status" value="1"/>
</dbReference>
<feature type="binding site" evidence="8">
    <location>
        <position position="193"/>
    </location>
    <ligand>
        <name>substrate</name>
    </ligand>
</feature>
<evidence type="ECO:0000256" key="4">
    <source>
        <dbReference type="ARBA" id="ARBA00022679"/>
    </source>
</evidence>
<dbReference type="STRING" id="224999.GCA_001485475_01441"/>
<dbReference type="OrthoDB" id="9774591at2"/>
<dbReference type="SUPFAM" id="SSF103025">
    <property type="entry name" value="Folate-binding domain"/>
    <property type="match status" value="1"/>
</dbReference>
<comment type="function">
    <text evidence="7">The glycine cleavage system catalyzes the degradation of glycine.</text>
</comment>
<dbReference type="GO" id="GO:0005829">
    <property type="term" value="C:cytosol"/>
    <property type="evidence" value="ECO:0007669"/>
    <property type="project" value="TreeGrafter"/>
</dbReference>
<evidence type="ECO:0000256" key="7">
    <source>
        <dbReference type="HAMAP-Rule" id="MF_00259"/>
    </source>
</evidence>
<organism evidence="11">
    <name type="scientific">Tepidanaerobacter syntrophicus</name>
    <dbReference type="NCBI Taxonomy" id="224999"/>
    <lineage>
        <taxon>Bacteria</taxon>
        <taxon>Bacillati</taxon>
        <taxon>Bacillota</taxon>
        <taxon>Clostridia</taxon>
        <taxon>Thermosediminibacterales</taxon>
        <taxon>Tepidanaerobacteraceae</taxon>
        <taxon>Tepidanaerobacter</taxon>
    </lineage>
</organism>
<evidence type="ECO:0000259" key="10">
    <source>
        <dbReference type="Pfam" id="PF08669"/>
    </source>
</evidence>
<dbReference type="Gene3D" id="4.10.1250.10">
    <property type="entry name" value="Aminomethyltransferase fragment"/>
    <property type="match status" value="1"/>
</dbReference>
<keyword evidence="4 7" id="KW-0808">Transferase</keyword>
<evidence type="ECO:0000256" key="2">
    <source>
        <dbReference type="ARBA" id="ARBA00012616"/>
    </source>
</evidence>
<dbReference type="InterPro" id="IPR006222">
    <property type="entry name" value="GCVT_N"/>
</dbReference>
<proteinExistence type="inferred from homology"/>
<name>A0A0U9HF27_9FIRM</name>
<dbReference type="Pfam" id="PF01571">
    <property type="entry name" value="GCV_T"/>
    <property type="match status" value="1"/>
</dbReference>
<dbReference type="EC" id="2.1.2.10" evidence="2 7"/>
<gene>
    <name evidence="7" type="primary">gcvT</name>
    <name evidence="11" type="ORF">TSYNT_7447</name>
</gene>
<dbReference type="PANTHER" id="PTHR43757:SF2">
    <property type="entry name" value="AMINOMETHYLTRANSFERASE, MITOCHONDRIAL"/>
    <property type="match status" value="1"/>
</dbReference>
<dbReference type="HAMAP" id="MF_00259">
    <property type="entry name" value="GcvT"/>
    <property type="match status" value="1"/>
</dbReference>
<feature type="domain" description="GCVT N-terminal" evidence="9">
    <location>
        <begin position="7"/>
        <end position="256"/>
    </location>
</feature>
<dbReference type="InterPro" id="IPR022903">
    <property type="entry name" value="GcvT_bac"/>
</dbReference>
<dbReference type="InterPro" id="IPR027266">
    <property type="entry name" value="TrmE/GcvT-like"/>
</dbReference>
<feature type="domain" description="Aminomethyltransferase C-terminal" evidence="10">
    <location>
        <begin position="274"/>
        <end position="352"/>
    </location>
</feature>
<dbReference type="PIRSF" id="PIRSF006487">
    <property type="entry name" value="GcvT"/>
    <property type="match status" value="1"/>
</dbReference>
<reference evidence="11" key="1">
    <citation type="journal article" date="2016" name="Genome Announc.">
        <title>Draft Genome Sequence of the Syntrophic Lactate-Degrading Bacterium Tepidanaerobacter syntrophicus JLT.</title>
        <authorList>
            <person name="Matsuura N."/>
            <person name="Ohashi A."/>
            <person name="Tourlousse D.M."/>
            <person name="Sekiguchi Y."/>
        </authorList>
    </citation>
    <scope>NUCLEOTIDE SEQUENCE [LARGE SCALE GENOMIC DNA]</scope>
    <source>
        <strain evidence="11">JL</strain>
    </source>
</reference>
<dbReference type="FunFam" id="3.30.70.1400:FF:000001">
    <property type="entry name" value="Aminomethyltransferase"/>
    <property type="match status" value="1"/>
</dbReference>
<dbReference type="AlphaFoldDB" id="A0A0U9HF27"/>
<dbReference type="GO" id="GO:0005960">
    <property type="term" value="C:glycine cleavage complex"/>
    <property type="evidence" value="ECO:0007669"/>
    <property type="project" value="InterPro"/>
</dbReference>
<evidence type="ECO:0000256" key="3">
    <source>
        <dbReference type="ARBA" id="ARBA00022576"/>
    </source>
</evidence>
<dbReference type="PANTHER" id="PTHR43757">
    <property type="entry name" value="AMINOMETHYLTRANSFERASE"/>
    <property type="match status" value="1"/>
</dbReference>
<accession>A0A0U9HF27</accession>
<dbReference type="Pfam" id="PF08669">
    <property type="entry name" value="GCV_T_C"/>
    <property type="match status" value="1"/>
</dbReference>
<keyword evidence="11" id="KW-0489">Methyltransferase</keyword>
<sequence>MLKRTPLYEQHLNLGAKMVDFAGYEMPIQYSSIIEEHMAVRAKMGIFDISHMGEVLVTGENAAEFLNGILTNNINKISEGQAQYTLLTYENGGTVDDLMVYKLTPAKYLLVVNAANKDKDVEYIKNFATADIKIEDISNECCLIAIQGPESINFIENIFGEVKLKPFYFQIVEFEGERLILSRTGYTGSDGYEIYGMAEPIRKLFLEAIDFGALPCGLGARDTLRFEAGLPLYGNELGPDITPVEAGLSKFIDFDKPFVGKDALLAQKEQEDRRRLIGLRLLEKGVPRHGYAVYYDGKEVGKVTSGGFAPYVKEYLAMALVKLPSKDIAGDLFEIEIHKKKHKAEKTSTNFLKNYKR</sequence>
<dbReference type="InterPro" id="IPR006223">
    <property type="entry name" value="GcvT"/>
</dbReference>
<evidence type="ECO:0000313" key="11">
    <source>
        <dbReference type="EMBL" id="GAQ25424.1"/>
    </source>
</evidence>
<dbReference type="EMBL" id="DF977001">
    <property type="protein sequence ID" value="GAQ25424.1"/>
    <property type="molecule type" value="Genomic_DNA"/>
</dbReference>
<dbReference type="NCBIfam" id="NF001567">
    <property type="entry name" value="PRK00389.1"/>
    <property type="match status" value="1"/>
</dbReference>
<dbReference type="InterPro" id="IPR013977">
    <property type="entry name" value="GcvT_C"/>
</dbReference>
<dbReference type="GO" id="GO:0019464">
    <property type="term" value="P:glycine decarboxylation via glycine cleavage system"/>
    <property type="evidence" value="ECO:0007669"/>
    <property type="project" value="UniProtKB-UniRule"/>
</dbReference>
<dbReference type="GO" id="GO:0008168">
    <property type="term" value="F:methyltransferase activity"/>
    <property type="evidence" value="ECO:0007669"/>
    <property type="project" value="UniProtKB-KW"/>
</dbReference>
<evidence type="ECO:0000256" key="1">
    <source>
        <dbReference type="ARBA" id="ARBA00008609"/>
    </source>
</evidence>
<evidence type="ECO:0000259" key="9">
    <source>
        <dbReference type="Pfam" id="PF01571"/>
    </source>
</evidence>
<keyword evidence="3 7" id="KW-0032">Aminotransferase</keyword>
<keyword evidence="12" id="KW-1185">Reference proteome</keyword>
<evidence type="ECO:0000256" key="8">
    <source>
        <dbReference type="PIRSR" id="PIRSR006487-1"/>
    </source>
</evidence>
<evidence type="ECO:0000256" key="6">
    <source>
        <dbReference type="ARBA" id="ARBA00047665"/>
    </source>
</evidence>
<dbReference type="Gene3D" id="3.30.1360.120">
    <property type="entry name" value="Probable tRNA modification gtpase trme, domain 1"/>
    <property type="match status" value="1"/>
</dbReference>
<comment type="catalytic activity">
    <reaction evidence="6 7">
        <text>N(6)-[(R)-S(8)-aminomethyldihydrolipoyl]-L-lysyl-[protein] + (6S)-5,6,7,8-tetrahydrofolate = N(6)-[(R)-dihydrolipoyl]-L-lysyl-[protein] + (6R)-5,10-methylene-5,6,7,8-tetrahydrofolate + NH4(+)</text>
        <dbReference type="Rhea" id="RHEA:16945"/>
        <dbReference type="Rhea" id="RHEA-COMP:10475"/>
        <dbReference type="Rhea" id="RHEA-COMP:10492"/>
        <dbReference type="ChEBI" id="CHEBI:15636"/>
        <dbReference type="ChEBI" id="CHEBI:28938"/>
        <dbReference type="ChEBI" id="CHEBI:57453"/>
        <dbReference type="ChEBI" id="CHEBI:83100"/>
        <dbReference type="ChEBI" id="CHEBI:83143"/>
        <dbReference type="EC" id="2.1.2.10"/>
    </reaction>
</comment>
<comment type="subunit">
    <text evidence="7">The glycine cleavage system is composed of four proteins: P, T, L and H.</text>
</comment>